<sequence>MQPTDISVNNLSGSSSDTLPSIEAQKTEDQRRGASLNDFPDGGLRAWSVVAGAWAANICSFGWINCIGVFQAYYQETYLKGYSPSAISWIASLELSILFGGGFVVGRIYDKYGPRWLMAFGTFMHVFGLMMASLSTKYYQIVLSQGICSPIGICCLFTPVIAVACVTTWFQKRRGLAMGLVSGGSSLGGVFLPIMFNRLIKQIGFPWAMRACAFLILGLLIIANLTIVSRLPPSPAPLPLKGFFKPFTERAYLFTVTSAFIYFLGLFVPINYIAAQAAQLGMSENLAQYLIPILNAASLFGRILPGMAADKFGAYNTQTIMAFFSAILVLALWLPASSNAAIIVFAALYGFGSGAFVTLCPTLMAQISPIREIGLRNGMQFGVLAIPALVSNPIGGAFIASDDGGYTNIKIWTGVILMAGASMYAVTRILLGGVKLGKKI</sequence>
<dbReference type="Gene3D" id="1.20.1250.20">
    <property type="entry name" value="MFS general substrate transporter like domains"/>
    <property type="match status" value="2"/>
</dbReference>
<evidence type="ECO:0000313" key="11">
    <source>
        <dbReference type="EMBL" id="RMJ18070.1"/>
    </source>
</evidence>
<organism evidence="11 12">
    <name type="scientific">Fusarium kuroshium</name>
    <dbReference type="NCBI Taxonomy" id="2010991"/>
    <lineage>
        <taxon>Eukaryota</taxon>
        <taxon>Fungi</taxon>
        <taxon>Dikarya</taxon>
        <taxon>Ascomycota</taxon>
        <taxon>Pezizomycotina</taxon>
        <taxon>Sordariomycetes</taxon>
        <taxon>Hypocreomycetidae</taxon>
        <taxon>Hypocreales</taxon>
        <taxon>Nectriaceae</taxon>
        <taxon>Fusarium</taxon>
        <taxon>Fusarium solani species complex</taxon>
    </lineage>
</organism>
<name>A0A3M2SKJ8_9HYPO</name>
<feature type="domain" description="Major facilitator superfamily (MFS) profile" evidence="10">
    <location>
        <begin position="251"/>
        <end position="440"/>
    </location>
</feature>
<dbReference type="Proteomes" id="UP000277212">
    <property type="component" value="Unassembled WGS sequence"/>
</dbReference>
<dbReference type="InterPro" id="IPR020846">
    <property type="entry name" value="MFS_dom"/>
</dbReference>
<dbReference type="InterPro" id="IPR011701">
    <property type="entry name" value="MFS"/>
</dbReference>
<feature type="transmembrane region" description="Helical" evidence="9">
    <location>
        <begin position="86"/>
        <end position="109"/>
    </location>
</feature>
<dbReference type="InterPro" id="IPR050327">
    <property type="entry name" value="Proton-linked_MCT"/>
</dbReference>
<feature type="transmembrane region" description="Helical" evidence="9">
    <location>
        <begin position="115"/>
        <end position="135"/>
    </location>
</feature>
<dbReference type="GO" id="GO:0022857">
    <property type="term" value="F:transmembrane transporter activity"/>
    <property type="evidence" value="ECO:0007669"/>
    <property type="project" value="InterPro"/>
</dbReference>
<feature type="transmembrane region" description="Helical" evidence="9">
    <location>
        <begin position="340"/>
        <end position="360"/>
    </location>
</feature>
<dbReference type="InterPro" id="IPR036259">
    <property type="entry name" value="MFS_trans_sf"/>
</dbReference>
<dbReference type="SUPFAM" id="SSF103473">
    <property type="entry name" value="MFS general substrate transporter"/>
    <property type="match status" value="1"/>
</dbReference>
<comment type="subcellular location">
    <subcellularLocation>
        <location evidence="1">Membrane</location>
        <topology evidence="1">Multi-pass membrane protein</topology>
    </subcellularLocation>
</comment>
<dbReference type="AlphaFoldDB" id="A0A3M2SKJ8"/>
<feature type="transmembrane region" description="Helical" evidence="9">
    <location>
        <begin position="312"/>
        <end position="334"/>
    </location>
</feature>
<feature type="transmembrane region" description="Helical" evidence="9">
    <location>
        <begin position="46"/>
        <end position="74"/>
    </location>
</feature>
<dbReference type="EMBL" id="NKUJ01000023">
    <property type="protein sequence ID" value="RMJ18070.1"/>
    <property type="molecule type" value="Genomic_DNA"/>
</dbReference>
<feature type="transmembrane region" description="Helical" evidence="9">
    <location>
        <begin position="176"/>
        <end position="196"/>
    </location>
</feature>
<evidence type="ECO:0000256" key="2">
    <source>
        <dbReference type="ARBA" id="ARBA00006727"/>
    </source>
</evidence>
<evidence type="ECO:0000256" key="9">
    <source>
        <dbReference type="SAM" id="Phobius"/>
    </source>
</evidence>
<dbReference type="OrthoDB" id="5667at2759"/>
<evidence type="ECO:0000256" key="5">
    <source>
        <dbReference type="ARBA" id="ARBA00022989"/>
    </source>
</evidence>
<dbReference type="PROSITE" id="PS50850">
    <property type="entry name" value="MFS"/>
    <property type="match status" value="1"/>
</dbReference>
<keyword evidence="7" id="KW-0325">Glycoprotein</keyword>
<evidence type="ECO:0000256" key="4">
    <source>
        <dbReference type="ARBA" id="ARBA00022692"/>
    </source>
</evidence>
<dbReference type="PANTHER" id="PTHR11360">
    <property type="entry name" value="MONOCARBOXYLATE TRANSPORTER"/>
    <property type="match status" value="1"/>
</dbReference>
<accession>A0A3M2SKJ8</accession>
<dbReference type="Pfam" id="PF07690">
    <property type="entry name" value="MFS_1"/>
    <property type="match status" value="1"/>
</dbReference>
<comment type="caution">
    <text evidence="11">The sequence shown here is derived from an EMBL/GenBank/DDBJ whole genome shotgun (WGS) entry which is preliminary data.</text>
</comment>
<evidence type="ECO:0000256" key="8">
    <source>
        <dbReference type="SAM" id="MobiDB-lite"/>
    </source>
</evidence>
<feature type="transmembrane region" description="Helical" evidence="9">
    <location>
        <begin position="381"/>
        <end position="399"/>
    </location>
</feature>
<keyword evidence="12" id="KW-1185">Reference proteome</keyword>
<keyword evidence="5 9" id="KW-1133">Transmembrane helix</keyword>
<evidence type="ECO:0000313" key="12">
    <source>
        <dbReference type="Proteomes" id="UP000277212"/>
    </source>
</evidence>
<keyword evidence="6 9" id="KW-0472">Membrane</keyword>
<feature type="compositionally biased region" description="Polar residues" evidence="8">
    <location>
        <begin position="1"/>
        <end position="19"/>
    </location>
</feature>
<evidence type="ECO:0000256" key="3">
    <source>
        <dbReference type="ARBA" id="ARBA00022448"/>
    </source>
</evidence>
<evidence type="ECO:0000256" key="6">
    <source>
        <dbReference type="ARBA" id="ARBA00023136"/>
    </source>
</evidence>
<feature type="transmembrane region" description="Helical" evidence="9">
    <location>
        <begin position="411"/>
        <end position="431"/>
    </location>
</feature>
<evidence type="ECO:0000256" key="1">
    <source>
        <dbReference type="ARBA" id="ARBA00004141"/>
    </source>
</evidence>
<feature type="transmembrane region" description="Helical" evidence="9">
    <location>
        <begin position="147"/>
        <end position="170"/>
    </location>
</feature>
<dbReference type="PANTHER" id="PTHR11360:SF224">
    <property type="entry name" value="MAJOR FACILITATOR SUPERFAMILY (MFS) PROFILE DOMAIN-CONTAINING PROTEIN-RELATED"/>
    <property type="match status" value="1"/>
</dbReference>
<dbReference type="GO" id="GO:0016020">
    <property type="term" value="C:membrane"/>
    <property type="evidence" value="ECO:0007669"/>
    <property type="project" value="UniProtKB-SubCell"/>
</dbReference>
<dbReference type="CDD" id="cd17352">
    <property type="entry name" value="MFS_MCT_SLC16"/>
    <property type="match status" value="1"/>
</dbReference>
<keyword evidence="3" id="KW-0813">Transport</keyword>
<feature type="transmembrane region" description="Helical" evidence="9">
    <location>
        <begin position="251"/>
        <end position="274"/>
    </location>
</feature>
<gene>
    <name evidence="11" type="ORF">CDV36_002260</name>
</gene>
<evidence type="ECO:0000256" key="7">
    <source>
        <dbReference type="ARBA" id="ARBA00023180"/>
    </source>
</evidence>
<feature type="region of interest" description="Disordered" evidence="8">
    <location>
        <begin position="1"/>
        <end position="35"/>
    </location>
</feature>
<keyword evidence="4 9" id="KW-0812">Transmembrane</keyword>
<comment type="similarity">
    <text evidence="2">Belongs to the major facilitator superfamily. Monocarboxylate porter (TC 2.A.1.13) family.</text>
</comment>
<proteinExistence type="inferred from homology"/>
<protein>
    <recommendedName>
        <fullName evidence="10">Major facilitator superfamily (MFS) profile domain-containing protein</fullName>
    </recommendedName>
</protein>
<feature type="transmembrane region" description="Helical" evidence="9">
    <location>
        <begin position="208"/>
        <end position="231"/>
    </location>
</feature>
<reference evidence="11 12" key="1">
    <citation type="submission" date="2017-06" db="EMBL/GenBank/DDBJ databases">
        <title>Comparative genomic analysis of Ambrosia Fusariam Clade fungi.</title>
        <authorList>
            <person name="Stajich J.E."/>
            <person name="Carrillo J."/>
            <person name="Kijimoto T."/>
            <person name="Eskalen A."/>
            <person name="O'Donnell K."/>
            <person name="Kasson M."/>
        </authorList>
    </citation>
    <scope>NUCLEOTIDE SEQUENCE [LARGE SCALE GENOMIC DNA]</scope>
    <source>
        <strain evidence="11">UCR3666</strain>
    </source>
</reference>
<evidence type="ECO:0000259" key="10">
    <source>
        <dbReference type="PROSITE" id="PS50850"/>
    </source>
</evidence>